<evidence type="ECO:0000313" key="6">
    <source>
        <dbReference type="Proteomes" id="UP000237822"/>
    </source>
</evidence>
<comment type="caution">
    <text evidence="5">The sequence shown here is derived from an EMBL/GenBank/DDBJ whole genome shotgun (WGS) entry which is preliminary data.</text>
</comment>
<keyword evidence="3" id="KW-0732">Signal</keyword>
<evidence type="ECO:0000313" key="5">
    <source>
        <dbReference type="EMBL" id="PRY60138.1"/>
    </source>
</evidence>
<accession>A0A2T0UQJ6</accession>
<gene>
    <name evidence="5" type="ORF">BCF74_10884</name>
</gene>
<dbReference type="OrthoDB" id="5241668at2"/>
<feature type="signal peptide" evidence="3">
    <location>
        <begin position="1"/>
        <end position="19"/>
    </location>
</feature>
<proteinExistence type="predicted"/>
<keyword evidence="2" id="KW-0472">Membrane</keyword>
<feature type="chain" id="PRO_5015605737" description="DUF4350 domain-containing protein" evidence="3">
    <location>
        <begin position="20"/>
        <end position="390"/>
    </location>
</feature>
<name>A0A2T0UQJ6_9MICO</name>
<keyword evidence="2" id="KW-0812">Transmembrane</keyword>
<reference evidence="5 6" key="1">
    <citation type="submission" date="2018-03" db="EMBL/GenBank/DDBJ databases">
        <title>Genomic Encyclopedia of Archaeal and Bacterial Type Strains, Phase II (KMG-II): from individual species to whole genera.</title>
        <authorList>
            <person name="Goeker M."/>
        </authorList>
    </citation>
    <scope>NUCLEOTIDE SEQUENCE [LARGE SCALE GENOMIC DNA]</scope>
    <source>
        <strain evidence="5 6">ATCC BAA-1496</strain>
    </source>
</reference>
<evidence type="ECO:0000256" key="1">
    <source>
        <dbReference type="SAM" id="MobiDB-lite"/>
    </source>
</evidence>
<evidence type="ECO:0000256" key="3">
    <source>
        <dbReference type="SAM" id="SignalP"/>
    </source>
</evidence>
<dbReference type="Pfam" id="PF14258">
    <property type="entry name" value="DUF4350"/>
    <property type="match status" value="1"/>
</dbReference>
<feature type="region of interest" description="Disordered" evidence="1">
    <location>
        <begin position="173"/>
        <end position="194"/>
    </location>
</feature>
<sequence length="390" mass="40427">MRRVGAWLLAVLVGMGALAAIAIATAPSGEAMDPEDTGPTGGAALLAVLEQQGIAVDVVTSITDVSNALRQRDEDVTVVVPSTRNLGVDAAATLREASLGVGRVVLLAPSSDQLDAMGTDVTALPIGASIPVESRCDIGPVDRGDTLDDVTMRYEARGQAAGVRTCFPLLVQSEDGGEEGEGDHGSGLVDLPSTPQHAPVTVVGTTAGFTNRGITDEDNAALALRLFGGSPRLLWYQPGVADLASSDGGAGGSGLLPRWLLPAVGLVCAGVVVLALVRGRRLGALVREPLPVVIRAVETTEARGRLYRRAQDRPRAAAVLRQASLTRLRQRLGLRRGDPVEAVARATSAATGRPVHEVLDLVAGPPPTDDAALVRLAQDLSDLEEKAHRP</sequence>
<evidence type="ECO:0000259" key="4">
    <source>
        <dbReference type="Pfam" id="PF14258"/>
    </source>
</evidence>
<protein>
    <recommendedName>
        <fullName evidence="4">DUF4350 domain-containing protein</fullName>
    </recommendedName>
</protein>
<organism evidence="5 6">
    <name type="scientific">Knoellia remsis</name>
    <dbReference type="NCBI Taxonomy" id="407159"/>
    <lineage>
        <taxon>Bacteria</taxon>
        <taxon>Bacillati</taxon>
        <taxon>Actinomycetota</taxon>
        <taxon>Actinomycetes</taxon>
        <taxon>Micrococcales</taxon>
        <taxon>Intrasporangiaceae</taxon>
        <taxon>Knoellia</taxon>
    </lineage>
</organism>
<evidence type="ECO:0000256" key="2">
    <source>
        <dbReference type="SAM" id="Phobius"/>
    </source>
</evidence>
<keyword evidence="6" id="KW-1185">Reference proteome</keyword>
<dbReference type="InterPro" id="IPR025646">
    <property type="entry name" value="DUF4350"/>
</dbReference>
<dbReference type="RefSeq" id="WP_106297174.1">
    <property type="nucleotide sequence ID" value="NZ_PVTI01000008.1"/>
</dbReference>
<feature type="domain" description="DUF4350" evidence="4">
    <location>
        <begin position="34"/>
        <end position="226"/>
    </location>
</feature>
<dbReference type="EMBL" id="PVTI01000008">
    <property type="protein sequence ID" value="PRY60138.1"/>
    <property type="molecule type" value="Genomic_DNA"/>
</dbReference>
<keyword evidence="2" id="KW-1133">Transmembrane helix</keyword>
<feature type="transmembrane region" description="Helical" evidence="2">
    <location>
        <begin position="259"/>
        <end position="277"/>
    </location>
</feature>
<dbReference type="AlphaFoldDB" id="A0A2T0UQJ6"/>
<dbReference type="Proteomes" id="UP000237822">
    <property type="component" value="Unassembled WGS sequence"/>
</dbReference>